<dbReference type="Proteomes" id="UP001219518">
    <property type="component" value="Unassembled WGS sequence"/>
</dbReference>
<proteinExistence type="predicted"/>
<evidence type="ECO:0000313" key="2">
    <source>
        <dbReference type="EMBL" id="KAK3921788.1"/>
    </source>
</evidence>
<feature type="compositionally biased region" description="Low complexity" evidence="1">
    <location>
        <begin position="193"/>
        <end position="220"/>
    </location>
</feature>
<feature type="compositionally biased region" description="Acidic residues" evidence="1">
    <location>
        <begin position="856"/>
        <end position="867"/>
    </location>
</feature>
<dbReference type="PANTHER" id="PTHR46601:SF1">
    <property type="entry name" value="ADF-H DOMAIN-CONTAINING PROTEIN"/>
    <property type="match status" value="1"/>
</dbReference>
<dbReference type="AlphaFoldDB" id="A0AAE1HII8"/>
<organism evidence="2 3">
    <name type="scientific">Frankliniella fusca</name>
    <dbReference type="NCBI Taxonomy" id="407009"/>
    <lineage>
        <taxon>Eukaryota</taxon>
        <taxon>Metazoa</taxon>
        <taxon>Ecdysozoa</taxon>
        <taxon>Arthropoda</taxon>
        <taxon>Hexapoda</taxon>
        <taxon>Insecta</taxon>
        <taxon>Pterygota</taxon>
        <taxon>Neoptera</taxon>
        <taxon>Paraneoptera</taxon>
        <taxon>Thysanoptera</taxon>
        <taxon>Terebrantia</taxon>
        <taxon>Thripoidea</taxon>
        <taxon>Thripidae</taxon>
        <taxon>Frankliniella</taxon>
    </lineage>
</organism>
<protein>
    <submittedName>
        <fullName evidence="2">ARL14 effector protein</fullName>
    </submittedName>
</protein>
<name>A0AAE1HII8_9NEOP</name>
<feature type="compositionally biased region" description="Pro residues" evidence="1">
    <location>
        <begin position="158"/>
        <end position="167"/>
    </location>
</feature>
<gene>
    <name evidence="2" type="ORF">KUF71_010964</name>
</gene>
<feature type="region of interest" description="Disordered" evidence="1">
    <location>
        <begin position="845"/>
        <end position="917"/>
    </location>
</feature>
<evidence type="ECO:0000256" key="1">
    <source>
        <dbReference type="SAM" id="MobiDB-lite"/>
    </source>
</evidence>
<reference evidence="2" key="1">
    <citation type="submission" date="2021-07" db="EMBL/GenBank/DDBJ databases">
        <authorList>
            <person name="Catto M.A."/>
            <person name="Jacobson A."/>
            <person name="Kennedy G."/>
            <person name="Labadie P."/>
            <person name="Hunt B.G."/>
            <person name="Srinivasan R."/>
        </authorList>
    </citation>
    <scope>NUCLEOTIDE SEQUENCE</scope>
    <source>
        <strain evidence="2">PL_HMW_Pooled</strain>
        <tissue evidence="2">Head</tissue>
    </source>
</reference>
<comment type="caution">
    <text evidence="2">The sequence shown here is derived from an EMBL/GenBank/DDBJ whole genome shotgun (WGS) entry which is preliminary data.</text>
</comment>
<accession>A0AAE1HII8</accession>
<feature type="compositionally biased region" description="Basic residues" evidence="1">
    <location>
        <begin position="906"/>
        <end position="917"/>
    </location>
</feature>
<keyword evidence="3" id="KW-1185">Reference proteome</keyword>
<feature type="compositionally biased region" description="Low complexity" evidence="1">
    <location>
        <begin position="872"/>
        <end position="898"/>
    </location>
</feature>
<dbReference type="PANTHER" id="PTHR46601">
    <property type="entry name" value="ULP_PROTEASE DOMAIN-CONTAINING PROTEIN"/>
    <property type="match status" value="1"/>
</dbReference>
<evidence type="ECO:0000313" key="3">
    <source>
        <dbReference type="Proteomes" id="UP001219518"/>
    </source>
</evidence>
<reference evidence="2" key="2">
    <citation type="journal article" date="2023" name="BMC Genomics">
        <title>Pest status, molecular evolution, and epigenetic factors derived from the genome assembly of Frankliniella fusca, a thysanopteran phytovirus vector.</title>
        <authorList>
            <person name="Catto M.A."/>
            <person name="Labadie P.E."/>
            <person name="Jacobson A.L."/>
            <person name="Kennedy G.G."/>
            <person name="Srinivasan R."/>
            <person name="Hunt B.G."/>
        </authorList>
    </citation>
    <scope>NUCLEOTIDE SEQUENCE</scope>
    <source>
        <strain evidence="2">PL_HMW_Pooled</strain>
    </source>
</reference>
<feature type="region of interest" description="Disordered" evidence="1">
    <location>
        <begin position="152"/>
        <end position="225"/>
    </location>
</feature>
<sequence>MLSRKDPSCSIGSFTKDECDKGPFSNNSSLSEKNAELIRLRSGCNNILTVCHKHQEKYLDKFLLHAGRKCSNPLNTNHTRPGSDIKEITWTLYSKWKDIEDITLIPGRKVCRECRDNLNDLLSGRAIRHDMRSKEEILEAIYGVQLLPEQDEDQLMPAPGPSTPKPSPSKAKTPLQSPQVTRLLQEHRTSPASSSGSASSQEQSDSQEQSESQSSKSSSQDFWSVPEDDKDYKTLYSIAELLGVGLPKLSELETKAKLLIKELELYKALKALVLKVSKTSAKFTEEENPIKVPIDYEDTCIEIFSQIKEKLQESKKHEERIQILSFVPKSWPWSHIKNEFEVGRKTAEKVIKLVQEQGVLPVVNQRIGKPLNETTALEVKKFYLRPDISRELPGMKDFKSVKEDGKRVRKQKRLFLSTLKEGYEFYKEVCPEHPVGFSTFAELRPKEVILAGASGTHSVCVCLIHQNMILMVAGARLDNLQDIQYQDKTMENLDYKMLLQKIHCPEPTENCHLQKCDTCPGPGSLRPLLTYIFQERFVEKIEFKQWTTTDRSQLITQIQETEEFIDRLLESLPDLSVHSYIAKQQSKYYQEKKSSLQPGEVLVVGDFSENYSFTMQDEVPGHHWSKDQVTVHPFVSYYKPSQDSETVTKSVIILSDDLKHNTGAVFAFQKELLRFLQNDLKINVTRVIYFSDGCAGQYKNKFNVANLLRHKDDFGMDAEWHFFATSHGKGPSDGVGGAFKRQAANASLRLVNTGAQAVMHIDINTPEQLYEWGKKTMKESAVLFVNKDSVEETRQSLADRFSKAAALPNIRKQHCLVPMGEHILSIARTSYGSDYDIVDLNPSLKKKRKRGSQNFEDAEDSQQDIDDPSSWTAADSVQSSTTAASQAPTSSQAATTSSRSRDKPTAKRNKQAKNRKK</sequence>
<dbReference type="EMBL" id="JAHWGI010001053">
    <property type="protein sequence ID" value="KAK3921788.1"/>
    <property type="molecule type" value="Genomic_DNA"/>
</dbReference>